<dbReference type="InterPro" id="IPR029058">
    <property type="entry name" value="AB_hydrolase_fold"/>
</dbReference>
<dbReference type="Gene3D" id="2.120.10.30">
    <property type="entry name" value="TolB, C-terminal domain"/>
    <property type="match status" value="2"/>
</dbReference>
<dbReference type="Pfam" id="PF00930">
    <property type="entry name" value="DPPIV_N"/>
    <property type="match status" value="1"/>
</dbReference>
<evidence type="ECO:0000256" key="1">
    <source>
        <dbReference type="ARBA" id="ARBA00022801"/>
    </source>
</evidence>
<keyword evidence="1" id="KW-0378">Hydrolase</keyword>
<protein>
    <submittedName>
        <fullName evidence="5">Peptidase S9 family protein</fullName>
    </submittedName>
</protein>
<dbReference type="PANTHER" id="PTHR42776:SF27">
    <property type="entry name" value="DIPEPTIDYL PEPTIDASE FAMILY MEMBER 6"/>
    <property type="match status" value="1"/>
</dbReference>
<dbReference type="InterPro" id="IPR001375">
    <property type="entry name" value="Peptidase_S9_cat"/>
</dbReference>
<feature type="domain" description="Peptidase S9 prolyl oligopeptidase catalytic" evidence="3">
    <location>
        <begin position="472"/>
        <end position="679"/>
    </location>
</feature>
<dbReference type="Proteomes" id="UP000259273">
    <property type="component" value="Unassembled WGS sequence"/>
</dbReference>
<dbReference type="SUPFAM" id="SSF53474">
    <property type="entry name" value="alpha/beta-Hydrolases"/>
    <property type="match status" value="1"/>
</dbReference>
<dbReference type="AlphaFoldDB" id="A0A3C1KS08"/>
<dbReference type="SUPFAM" id="SSF82171">
    <property type="entry name" value="DPP6 N-terminal domain-like"/>
    <property type="match status" value="1"/>
</dbReference>
<feature type="chain" id="PRO_5017834907" evidence="2">
    <location>
        <begin position="26"/>
        <end position="684"/>
    </location>
</feature>
<evidence type="ECO:0000313" key="5">
    <source>
        <dbReference type="EMBL" id="HAN29283.1"/>
    </source>
</evidence>
<accession>A0A3C1KS08</accession>
<dbReference type="InterPro" id="IPR002469">
    <property type="entry name" value="Peptidase_S9B_N"/>
</dbReference>
<evidence type="ECO:0000256" key="2">
    <source>
        <dbReference type="SAM" id="SignalP"/>
    </source>
</evidence>
<dbReference type="PANTHER" id="PTHR42776">
    <property type="entry name" value="SERINE PEPTIDASE S9 FAMILY MEMBER"/>
    <property type="match status" value="1"/>
</dbReference>
<evidence type="ECO:0000259" key="4">
    <source>
        <dbReference type="Pfam" id="PF00930"/>
    </source>
</evidence>
<dbReference type="STRING" id="1121937.GCA_000423125_01082"/>
<organism evidence="5 6">
    <name type="scientific">Haliea salexigens</name>
    <dbReference type="NCBI Taxonomy" id="287487"/>
    <lineage>
        <taxon>Bacteria</taxon>
        <taxon>Pseudomonadati</taxon>
        <taxon>Pseudomonadota</taxon>
        <taxon>Gammaproteobacteria</taxon>
        <taxon>Cellvibrionales</taxon>
        <taxon>Halieaceae</taxon>
        <taxon>Haliea</taxon>
    </lineage>
</organism>
<evidence type="ECO:0000313" key="6">
    <source>
        <dbReference type="Proteomes" id="UP000259273"/>
    </source>
</evidence>
<dbReference type="InterPro" id="IPR011042">
    <property type="entry name" value="6-blade_b-propeller_TolB-like"/>
</dbReference>
<comment type="caution">
    <text evidence="5">The sequence shown here is derived from an EMBL/GenBank/DDBJ whole genome shotgun (WGS) entry which is preliminary data.</text>
</comment>
<dbReference type="Gene3D" id="3.40.50.1820">
    <property type="entry name" value="alpha/beta hydrolase"/>
    <property type="match status" value="1"/>
</dbReference>
<evidence type="ECO:0000259" key="3">
    <source>
        <dbReference type="Pfam" id="PF00326"/>
    </source>
</evidence>
<feature type="signal peptide" evidence="2">
    <location>
        <begin position="1"/>
        <end position="25"/>
    </location>
</feature>
<keyword evidence="2" id="KW-0732">Signal</keyword>
<name>A0A3C1KS08_9GAMM</name>
<feature type="domain" description="Dipeptidylpeptidase IV N-terminal" evidence="4">
    <location>
        <begin position="192"/>
        <end position="283"/>
    </location>
</feature>
<dbReference type="GO" id="GO:0006508">
    <property type="term" value="P:proteolysis"/>
    <property type="evidence" value="ECO:0007669"/>
    <property type="project" value="InterPro"/>
</dbReference>
<dbReference type="GO" id="GO:0004252">
    <property type="term" value="F:serine-type endopeptidase activity"/>
    <property type="evidence" value="ECO:0007669"/>
    <property type="project" value="TreeGrafter"/>
</dbReference>
<proteinExistence type="predicted"/>
<dbReference type="EMBL" id="DMND01000221">
    <property type="protein sequence ID" value="HAN29283.1"/>
    <property type="molecule type" value="Genomic_DNA"/>
</dbReference>
<reference evidence="5 6" key="1">
    <citation type="journal article" date="2018" name="Nat. Biotechnol.">
        <title>A standardized bacterial taxonomy based on genome phylogeny substantially revises the tree of life.</title>
        <authorList>
            <person name="Parks D.H."/>
            <person name="Chuvochina M."/>
            <person name="Waite D.W."/>
            <person name="Rinke C."/>
            <person name="Skarshewski A."/>
            <person name="Chaumeil P.A."/>
            <person name="Hugenholtz P."/>
        </authorList>
    </citation>
    <scope>NUCLEOTIDE SEQUENCE [LARGE SCALE GENOMIC DNA]</scope>
    <source>
        <strain evidence="5">UBA9158</strain>
    </source>
</reference>
<sequence length="684" mass="75258">MREPTNRCLWAMALAVALLAPPAGAASAEPFSAGDVFQLAWATSPQLDREGRRLVYLRHSMDMMRDQPQASLWRMNIDGSEHRPVVTGPDSVSSPALSPAGDRVAYLRRDDTGLQLFVSWLDSAQTAQLTRLPWAPQGLTWSPDGEWLAFRMLVPAPAPAVEDVPVAPTGAQWAAAPVVVDRTVYRADGSGSKPHGFEQVFVLPAAGGSPRQVTHGDFNHTGPVAWAADGSALYLSANRHADWAMDTQNTELYRVDLQSGVMAPLTDRQGPDKEVTVSPDGRWLAWTGWDDKGMGYHRDRLYVMSVAGEQRRELLPDLDRSIEHPQWSADGKHIFFYYDDQGDTHLAMTDLKGRMRILARDLGGKQLGRPYAGADYAVGGDRFVYTAVTPQAPAELKAGRVGSDRLSTLTTLNSNLLGYRTLGEVRELTYPSSFDGRDIQAWVVTPPDFDPQKRYPLLLEIHGGPFANYGPRFAAELQLFAAAGYVVLYVNPRGSTSYGEEFANLIHHNYPGEDYDDLMSGVDAVIAEGYVDPQQLYVTGGSGGGTLTAWIVGKTQRFRAAVVAKPVINWASFVLTADQSPVFARYWFGDMPWENPEAYWRRSPLSLVGNVTTPTLLLTGEEDLRTPMSETEQYYQALKLSGVETAMVRVPGASHSIARRPSQLIAKVAAILGWFERYAPTPVD</sequence>
<dbReference type="Pfam" id="PF00326">
    <property type="entry name" value="Peptidase_S9"/>
    <property type="match status" value="1"/>
</dbReference>
<gene>
    <name evidence="5" type="ORF">DCP75_16485</name>
</gene>